<dbReference type="Proteomes" id="UP000220102">
    <property type="component" value="Unassembled WGS sequence"/>
</dbReference>
<dbReference type="EMBL" id="PDEQ01000005">
    <property type="protein sequence ID" value="PEN13184.1"/>
    <property type="molecule type" value="Genomic_DNA"/>
</dbReference>
<reference evidence="4 5" key="1">
    <citation type="submission" date="2017-10" db="EMBL/GenBank/DDBJ databases">
        <title>Draft genome of Longibacter Salinarum.</title>
        <authorList>
            <person name="Goh K.M."/>
            <person name="Shamsir M.S."/>
            <person name="Lim S.W."/>
        </authorList>
    </citation>
    <scope>NUCLEOTIDE SEQUENCE [LARGE SCALE GENOMIC DNA]</scope>
    <source>
        <strain evidence="4 5">KCTC 52045</strain>
    </source>
</reference>
<organism evidence="4 5">
    <name type="scientific">Longibacter salinarum</name>
    <dbReference type="NCBI Taxonomy" id="1850348"/>
    <lineage>
        <taxon>Bacteria</taxon>
        <taxon>Pseudomonadati</taxon>
        <taxon>Rhodothermota</taxon>
        <taxon>Rhodothermia</taxon>
        <taxon>Rhodothermales</taxon>
        <taxon>Salisaetaceae</taxon>
        <taxon>Longibacter</taxon>
    </lineage>
</organism>
<feature type="domain" description="Pyrrolo-quinoline quinone repeat" evidence="3">
    <location>
        <begin position="249"/>
        <end position="349"/>
    </location>
</feature>
<evidence type="ECO:0000256" key="1">
    <source>
        <dbReference type="SAM" id="MobiDB-lite"/>
    </source>
</evidence>
<evidence type="ECO:0000256" key="2">
    <source>
        <dbReference type="SAM" id="Phobius"/>
    </source>
</evidence>
<dbReference type="SUPFAM" id="SSF50998">
    <property type="entry name" value="Quinoprotein alcohol dehydrogenase-like"/>
    <property type="match status" value="2"/>
</dbReference>
<dbReference type="PANTHER" id="PTHR34512:SF30">
    <property type="entry name" value="OUTER MEMBRANE PROTEIN ASSEMBLY FACTOR BAMB"/>
    <property type="match status" value="1"/>
</dbReference>
<feature type="compositionally biased region" description="Basic and acidic residues" evidence="1">
    <location>
        <begin position="1"/>
        <end position="12"/>
    </location>
</feature>
<dbReference type="OrthoDB" id="7012117at2"/>
<protein>
    <recommendedName>
        <fullName evidence="3">Pyrrolo-quinoline quinone repeat domain-containing protein</fullName>
    </recommendedName>
</protein>
<dbReference type="Pfam" id="PF13360">
    <property type="entry name" value="PQQ_2"/>
    <property type="match status" value="2"/>
</dbReference>
<dbReference type="InterPro" id="IPR018391">
    <property type="entry name" value="PQQ_b-propeller_rpt"/>
</dbReference>
<dbReference type="InterPro" id="IPR011047">
    <property type="entry name" value="Quinoprotein_ADH-like_sf"/>
</dbReference>
<feature type="transmembrane region" description="Helical" evidence="2">
    <location>
        <begin position="127"/>
        <end position="145"/>
    </location>
</feature>
<dbReference type="SMART" id="SM00564">
    <property type="entry name" value="PQQ"/>
    <property type="match status" value="7"/>
</dbReference>
<dbReference type="PANTHER" id="PTHR34512">
    <property type="entry name" value="CELL SURFACE PROTEIN"/>
    <property type="match status" value="1"/>
</dbReference>
<dbReference type="InterPro" id="IPR015943">
    <property type="entry name" value="WD40/YVTN_repeat-like_dom_sf"/>
</dbReference>
<proteinExistence type="predicted"/>
<keyword evidence="2" id="KW-0472">Membrane</keyword>
<sequence length="499" mass="53353">MKRDPTVARPRDGSLNCVSATAPDLSRPSAAGMEGAVLARTARRNEHSRSIASSAVPFVYKSHNVLLPLIVQPSRSVVECPSHVGTASLLASPSYGLQSFPHVRLPHCDARYGCHVYSRTMISPIRILVSGRLLVVLAVGLLFAGCSSGTVTPTITDNDLKRTGAYPGAAPTLNTSVWTFQAPGRSGDDYGRIESAPAIGDSVVYVGSYDGHLYAVDRSTGEQKWAFDTQASIEHAPALADSIVFFGSGGTLYAVNVETQEEMWRYEEGLASGDPIVHGDIVLFGDLDGHVYALDHATGEEQWRFDAGSQVKHAPALANGRLYVMNGDAELFALSLDSGDVTWSVHPDVETRPIGSPVVSQGTVYAANMEGRLYAFDESTGEEQWQASLSGAIHRSPTLYDGVLYYRTSCDAGTCLSALQADTGQQLWQAEFDVEPYVTALASSGGVLYVGGAGGLYAVDAETRKQIGKVAVEDGVRSTAIIRDGRLYFASSRYLQAVE</sequence>
<dbReference type="InterPro" id="IPR002372">
    <property type="entry name" value="PQQ_rpt_dom"/>
</dbReference>
<dbReference type="Gene3D" id="2.130.10.10">
    <property type="entry name" value="YVTN repeat-like/Quinoprotein amine dehydrogenase"/>
    <property type="match status" value="2"/>
</dbReference>
<gene>
    <name evidence="4" type="ORF">CRI94_11105</name>
</gene>
<name>A0A2A8CX67_9BACT</name>
<comment type="caution">
    <text evidence="4">The sequence shown here is derived from an EMBL/GenBank/DDBJ whole genome shotgun (WGS) entry which is preliminary data.</text>
</comment>
<accession>A0A2A8CX67</accession>
<evidence type="ECO:0000313" key="5">
    <source>
        <dbReference type="Proteomes" id="UP000220102"/>
    </source>
</evidence>
<keyword evidence="2" id="KW-0812">Transmembrane</keyword>
<feature type="region of interest" description="Disordered" evidence="1">
    <location>
        <begin position="1"/>
        <end position="20"/>
    </location>
</feature>
<keyword evidence="5" id="KW-1185">Reference proteome</keyword>
<feature type="domain" description="Pyrrolo-quinoline quinone repeat" evidence="3">
    <location>
        <begin position="356"/>
        <end position="431"/>
    </location>
</feature>
<evidence type="ECO:0000259" key="3">
    <source>
        <dbReference type="Pfam" id="PF13360"/>
    </source>
</evidence>
<keyword evidence="2" id="KW-1133">Transmembrane helix</keyword>
<dbReference type="AlphaFoldDB" id="A0A2A8CX67"/>
<evidence type="ECO:0000313" key="4">
    <source>
        <dbReference type="EMBL" id="PEN13184.1"/>
    </source>
</evidence>